<organism evidence="1">
    <name type="scientific">Klosneuvirus KNV1</name>
    <dbReference type="NCBI Taxonomy" id="1977640"/>
    <lineage>
        <taxon>Viruses</taxon>
        <taxon>Varidnaviria</taxon>
        <taxon>Bamfordvirae</taxon>
        <taxon>Nucleocytoviricota</taxon>
        <taxon>Megaviricetes</taxon>
        <taxon>Imitervirales</taxon>
        <taxon>Mimiviridae</taxon>
        <taxon>Klosneuvirinae</taxon>
        <taxon>Klosneuvirus</taxon>
    </lineage>
</organism>
<proteinExistence type="predicted"/>
<evidence type="ECO:0000313" key="1">
    <source>
        <dbReference type="EMBL" id="ARF12348.1"/>
    </source>
</evidence>
<gene>
    <name evidence="1" type="ORF">Klosneuvirus_5_18</name>
</gene>
<sequence length="344" mass="40681">MELIENHELTFNIINDLLETGCTIPFTSFVNILERKYDVPIIINYNDANNFSFKLNEYNSDDVFTFKFIKQSNEKVNLTKNGFHHKKGLKKLLSKLQNYFIGKECIDDTIELNIKWFRFLNKIKSYVYGGWLYHLFSDCDLNRDIDVVSSDIDLIMDIFTLQQSISKDEITIDNLIKDNSDYVNSLKVNINNNKINFDIHKTTPKMQMECDAFTNILMIKDECLYISYLPEKMSLIKTLIVAFDDIKNNSYTLIKPLPSSDFDKQFRLLTKPYERLQKNIDIKYDFLDYIDIEYPTLDEIIKYKTCYNCSSDKSNIPIKIPRFVVEFDDKLICTHCLYNEYINK</sequence>
<name>A0A1V0SL54_9VIRU</name>
<dbReference type="EMBL" id="KY684112">
    <property type="protein sequence ID" value="ARF12348.1"/>
    <property type="molecule type" value="Genomic_DNA"/>
</dbReference>
<reference evidence="1" key="1">
    <citation type="journal article" date="2017" name="Science">
        <title>Giant viruses with an expanded complement of translation system components.</title>
        <authorList>
            <person name="Schulz F."/>
            <person name="Yutin N."/>
            <person name="Ivanova N.N."/>
            <person name="Ortega D.R."/>
            <person name="Lee T.K."/>
            <person name="Vierheilig J."/>
            <person name="Daims H."/>
            <person name="Horn M."/>
            <person name="Wagner M."/>
            <person name="Jensen G.J."/>
            <person name="Kyrpides N.C."/>
            <person name="Koonin E.V."/>
            <person name="Woyke T."/>
        </authorList>
    </citation>
    <scope>NUCLEOTIDE SEQUENCE</scope>
    <source>
        <strain evidence="1">KNV1</strain>
    </source>
</reference>
<protein>
    <submittedName>
        <fullName evidence="1">Uncharacterized protein</fullName>
    </submittedName>
</protein>
<accession>A0A1V0SL54</accession>